<gene>
    <name evidence="1" type="ORF">WKW82_13570</name>
</gene>
<accession>A0ABU8WJH1</accession>
<evidence type="ECO:0000313" key="1">
    <source>
        <dbReference type="EMBL" id="MEJ8847683.1"/>
    </source>
</evidence>
<dbReference type="EMBL" id="JBBKZT010000005">
    <property type="protein sequence ID" value="MEJ8847683.1"/>
    <property type="molecule type" value="Genomic_DNA"/>
</dbReference>
<comment type="caution">
    <text evidence="1">The sequence shown here is derived from an EMBL/GenBank/DDBJ whole genome shotgun (WGS) entry which is preliminary data.</text>
</comment>
<evidence type="ECO:0000313" key="2">
    <source>
        <dbReference type="Proteomes" id="UP001385892"/>
    </source>
</evidence>
<name>A0ABU8WJH1_9BURK</name>
<protein>
    <submittedName>
        <fullName evidence="1">Uncharacterized protein</fullName>
    </submittedName>
</protein>
<dbReference type="Proteomes" id="UP001385892">
    <property type="component" value="Unassembled WGS sequence"/>
</dbReference>
<reference evidence="1 2" key="1">
    <citation type="submission" date="2024-03" db="EMBL/GenBank/DDBJ databases">
        <title>Novel species of the genus Variovorax.</title>
        <authorList>
            <person name="Liu Q."/>
            <person name="Xin Y.-H."/>
        </authorList>
    </citation>
    <scope>NUCLEOTIDE SEQUENCE [LARGE SCALE GENOMIC DNA]</scope>
    <source>
        <strain evidence="1 2">KACC 18900</strain>
    </source>
</reference>
<organism evidence="1 2">
    <name type="scientific">Variovorax rhizosphaerae</name>
    <dbReference type="NCBI Taxonomy" id="1836200"/>
    <lineage>
        <taxon>Bacteria</taxon>
        <taxon>Pseudomonadati</taxon>
        <taxon>Pseudomonadota</taxon>
        <taxon>Betaproteobacteria</taxon>
        <taxon>Burkholderiales</taxon>
        <taxon>Comamonadaceae</taxon>
        <taxon>Variovorax</taxon>
    </lineage>
</organism>
<proteinExistence type="predicted"/>
<sequence>MTCALAPFRTVYVQRCAPWTSMTAQQIGAAATAAAAAALPDGDDCEDVALGRLAGRNVAVVGSCVAYTGTVLVAKSIDARGLYEWCLPAEHESAILQAAGLAELSEGLAE</sequence>
<dbReference type="RefSeq" id="WP_340342807.1">
    <property type="nucleotide sequence ID" value="NZ_JBBKZT010000005.1"/>
</dbReference>
<keyword evidence="2" id="KW-1185">Reference proteome</keyword>